<dbReference type="RefSeq" id="WP_377580576.1">
    <property type="nucleotide sequence ID" value="NZ_JBHTKA010000007.1"/>
</dbReference>
<dbReference type="InterPro" id="IPR023346">
    <property type="entry name" value="Lysozyme-like_dom_sf"/>
</dbReference>
<evidence type="ECO:0000256" key="11">
    <source>
        <dbReference type="ARBA" id="ARBA00022960"/>
    </source>
</evidence>
<evidence type="ECO:0000256" key="1">
    <source>
        <dbReference type="ARBA" id="ARBA00004236"/>
    </source>
</evidence>
<keyword evidence="9" id="KW-0808">Transferase</keyword>
<dbReference type="Gene3D" id="3.40.710.10">
    <property type="entry name" value="DD-peptidase/beta-lactamase superfamily"/>
    <property type="match status" value="2"/>
</dbReference>
<evidence type="ECO:0000313" key="23">
    <source>
        <dbReference type="Proteomes" id="UP001597112"/>
    </source>
</evidence>
<evidence type="ECO:0000259" key="21">
    <source>
        <dbReference type="Pfam" id="PF00912"/>
    </source>
</evidence>
<evidence type="ECO:0000256" key="10">
    <source>
        <dbReference type="ARBA" id="ARBA00022801"/>
    </source>
</evidence>
<evidence type="ECO:0000256" key="9">
    <source>
        <dbReference type="ARBA" id="ARBA00022679"/>
    </source>
</evidence>
<protein>
    <submittedName>
        <fullName evidence="22">Transglycosylase domain-containing protein</fullName>
    </submittedName>
</protein>
<feature type="transmembrane region" description="Helical" evidence="19">
    <location>
        <begin position="29"/>
        <end position="49"/>
    </location>
</feature>
<evidence type="ECO:0000313" key="22">
    <source>
        <dbReference type="EMBL" id="MFD1001127.1"/>
    </source>
</evidence>
<dbReference type="EMBL" id="JBHTKA010000007">
    <property type="protein sequence ID" value="MFD1001127.1"/>
    <property type="molecule type" value="Genomic_DNA"/>
</dbReference>
<dbReference type="InterPro" id="IPR012338">
    <property type="entry name" value="Beta-lactam/transpept-like"/>
</dbReference>
<keyword evidence="15" id="KW-0961">Cell wall biogenesis/degradation</keyword>
<evidence type="ECO:0000256" key="12">
    <source>
        <dbReference type="ARBA" id="ARBA00022984"/>
    </source>
</evidence>
<evidence type="ECO:0000256" key="16">
    <source>
        <dbReference type="ARBA" id="ARBA00034000"/>
    </source>
</evidence>
<gene>
    <name evidence="22" type="ORF">ACFQ21_17500</name>
</gene>
<evidence type="ECO:0000256" key="13">
    <source>
        <dbReference type="ARBA" id="ARBA00023136"/>
    </source>
</evidence>
<organism evidence="22 23">
    <name type="scientific">Ohtaekwangia kribbensis</name>
    <dbReference type="NCBI Taxonomy" id="688913"/>
    <lineage>
        <taxon>Bacteria</taxon>
        <taxon>Pseudomonadati</taxon>
        <taxon>Bacteroidota</taxon>
        <taxon>Cytophagia</taxon>
        <taxon>Cytophagales</taxon>
        <taxon>Fulvivirgaceae</taxon>
        <taxon>Ohtaekwangia</taxon>
    </lineage>
</organism>
<comment type="similarity">
    <text evidence="3">In the C-terminal section; belongs to the transpeptidase family.</text>
</comment>
<keyword evidence="8" id="KW-0328">Glycosyltransferase</keyword>
<dbReference type="SUPFAM" id="SSF56601">
    <property type="entry name" value="beta-lactamase/transpeptidase-like"/>
    <property type="match status" value="1"/>
</dbReference>
<dbReference type="InterPro" id="IPR001460">
    <property type="entry name" value="PCN-bd_Tpept"/>
</dbReference>
<keyword evidence="19" id="KW-1133">Transmembrane helix</keyword>
<dbReference type="InterPro" id="IPR036950">
    <property type="entry name" value="PBP_transglycosylase"/>
</dbReference>
<dbReference type="InterPro" id="IPR050396">
    <property type="entry name" value="Glycosyltr_51/Transpeptidase"/>
</dbReference>
<comment type="similarity">
    <text evidence="4">In the N-terminal section; belongs to the glycosyltransferase 51 family.</text>
</comment>
<evidence type="ECO:0000256" key="4">
    <source>
        <dbReference type="ARBA" id="ARBA00007739"/>
    </source>
</evidence>
<evidence type="ECO:0000256" key="15">
    <source>
        <dbReference type="ARBA" id="ARBA00023316"/>
    </source>
</evidence>
<evidence type="ECO:0000256" key="17">
    <source>
        <dbReference type="ARBA" id="ARBA00049902"/>
    </source>
</evidence>
<comment type="pathway">
    <text evidence="2">Cell wall biogenesis; peptidoglycan biosynthesis.</text>
</comment>
<keyword evidence="13 19" id="KW-0472">Membrane</keyword>
<keyword evidence="10" id="KW-0378">Hydrolase</keyword>
<name>A0ABW3K7Z3_9BACT</name>
<dbReference type="Pfam" id="PF00905">
    <property type="entry name" value="Transpeptidase"/>
    <property type="match status" value="1"/>
</dbReference>
<sequence length="766" mass="87464">MKSSDSSLLHRIKSILLIRKPWFRKIVKTIWTLFFIFMIGTPLYVYLVMENPWNLFGPLPSLRAIENPENDFSSEVISADGASLGRYFWYHRSQVTYEQLPPLLVRTLVISEDHRFYEHAGMDFWSYLRVLKGVITLNAQGGGSTLTQQTAKNLFRTRGKELQGKLGALGGPVELLISKTKEWIIAYELEKTFTKEEIIALYLNTVPFNNNAYGIKVAAETYFGKQPKELTIPEAALLVGMLQGTTRFNPIDYPERARDKRNDVLFKLYQHSYISEAQYDSLAALPLQLNFSVQNQNHGIATYFRRILEAEMQAWCKEHGYNLYESGLKIYTTIDSRMQRLGEEAMAEHMRKLQRDFDQAWGKRNPWVSEHGVEMKDFLERKVKRTDTYKALVKRYGEKSDSVKIELNRKKHMRIFTWRGDRDTLFSTMDSVRYYYRFLQTGMVSMDPRTGAIKAWVGGINHVYFKYDHVRQAKRQPGSTFKAFVYGKAIEDGYSPCDKFMDLSPSIKVNGTVYRVPNSNGTFGSGTKYTLRQALARSLNTVTMQLMEQEKPENVVAFARRMGITSDLDPVYSLGLGTSDVSLYEMVGAYSSFVNLGVYIKPYYITRIEDRYGNVLENFSTEKKQATDERTAYKMIHMLRGGVEEEGGGSRALSPAVTEHNEVGGKTGTTDNASDGWFIGITPNLVTGVWVGGDERSIHFPSWSFGSGGRSALPIFDKYMSRVYRHSELGYPKGQFMRPATGLGEGATLDCPEETEEVEEEFKIVE</sequence>
<dbReference type="InterPro" id="IPR001264">
    <property type="entry name" value="Glyco_trans_51"/>
</dbReference>
<dbReference type="Pfam" id="PF00912">
    <property type="entry name" value="Transgly"/>
    <property type="match status" value="1"/>
</dbReference>
<comment type="catalytic activity">
    <reaction evidence="17">
        <text>[GlcNAc-(1-&gt;4)-Mur2Ac(oyl-L-Ala-gamma-D-Glu-L-Lys-D-Ala-D-Ala)](n)-di-trans,octa-cis-undecaprenyl diphosphate + beta-D-GlcNAc-(1-&gt;4)-Mur2Ac(oyl-L-Ala-gamma-D-Glu-L-Lys-D-Ala-D-Ala)-di-trans,octa-cis-undecaprenyl diphosphate = [GlcNAc-(1-&gt;4)-Mur2Ac(oyl-L-Ala-gamma-D-Glu-L-Lys-D-Ala-D-Ala)](n+1)-di-trans,octa-cis-undecaprenyl diphosphate + di-trans,octa-cis-undecaprenyl diphosphate + H(+)</text>
        <dbReference type="Rhea" id="RHEA:23708"/>
        <dbReference type="Rhea" id="RHEA-COMP:9602"/>
        <dbReference type="Rhea" id="RHEA-COMP:9603"/>
        <dbReference type="ChEBI" id="CHEBI:15378"/>
        <dbReference type="ChEBI" id="CHEBI:58405"/>
        <dbReference type="ChEBI" id="CHEBI:60033"/>
        <dbReference type="ChEBI" id="CHEBI:78435"/>
        <dbReference type="EC" id="2.4.99.28"/>
    </reaction>
</comment>
<dbReference type="PANTHER" id="PTHR32282">
    <property type="entry name" value="BINDING PROTEIN TRANSPEPTIDASE, PUTATIVE-RELATED"/>
    <property type="match status" value="1"/>
</dbReference>
<feature type="region of interest" description="Disordered" evidence="18">
    <location>
        <begin position="645"/>
        <end position="669"/>
    </location>
</feature>
<comment type="subcellular location">
    <subcellularLocation>
        <location evidence="1">Cell membrane</location>
    </subcellularLocation>
</comment>
<evidence type="ECO:0000256" key="2">
    <source>
        <dbReference type="ARBA" id="ARBA00004752"/>
    </source>
</evidence>
<accession>A0ABW3K7Z3</accession>
<feature type="domain" description="Glycosyl transferase family 51" evidence="21">
    <location>
        <begin position="89"/>
        <end position="267"/>
    </location>
</feature>
<reference evidence="23" key="1">
    <citation type="journal article" date="2019" name="Int. J. Syst. Evol. Microbiol.">
        <title>The Global Catalogue of Microorganisms (GCM) 10K type strain sequencing project: providing services to taxonomists for standard genome sequencing and annotation.</title>
        <authorList>
            <consortium name="The Broad Institute Genomics Platform"/>
            <consortium name="The Broad Institute Genome Sequencing Center for Infectious Disease"/>
            <person name="Wu L."/>
            <person name="Ma J."/>
        </authorList>
    </citation>
    <scope>NUCLEOTIDE SEQUENCE [LARGE SCALE GENOMIC DNA]</scope>
    <source>
        <strain evidence="23">CCUG 58938</strain>
    </source>
</reference>
<evidence type="ECO:0000256" key="6">
    <source>
        <dbReference type="ARBA" id="ARBA00022645"/>
    </source>
</evidence>
<feature type="domain" description="Penicillin-binding protein transpeptidase" evidence="20">
    <location>
        <begin position="443"/>
        <end position="684"/>
    </location>
</feature>
<evidence type="ECO:0000256" key="18">
    <source>
        <dbReference type="SAM" id="MobiDB-lite"/>
    </source>
</evidence>
<evidence type="ECO:0000256" key="7">
    <source>
        <dbReference type="ARBA" id="ARBA00022670"/>
    </source>
</evidence>
<evidence type="ECO:0000259" key="20">
    <source>
        <dbReference type="Pfam" id="PF00905"/>
    </source>
</evidence>
<evidence type="ECO:0000256" key="5">
    <source>
        <dbReference type="ARBA" id="ARBA00022475"/>
    </source>
</evidence>
<dbReference type="SUPFAM" id="SSF53955">
    <property type="entry name" value="Lysozyme-like"/>
    <property type="match status" value="1"/>
</dbReference>
<comment type="caution">
    <text evidence="22">The sequence shown here is derived from an EMBL/GenBank/DDBJ whole genome shotgun (WGS) entry which is preliminary data.</text>
</comment>
<dbReference type="Proteomes" id="UP001597112">
    <property type="component" value="Unassembled WGS sequence"/>
</dbReference>
<comment type="catalytic activity">
    <reaction evidence="16">
        <text>Preferential cleavage: (Ac)2-L-Lys-D-Ala-|-D-Ala. Also transpeptidation of peptidyl-alanyl moieties that are N-acyl substituents of D-alanine.</text>
        <dbReference type="EC" id="3.4.16.4"/>
    </reaction>
</comment>
<keyword evidence="7" id="KW-0645">Protease</keyword>
<dbReference type="PANTHER" id="PTHR32282:SF11">
    <property type="entry name" value="PENICILLIN-BINDING PROTEIN 1B"/>
    <property type="match status" value="1"/>
</dbReference>
<keyword evidence="23" id="KW-1185">Reference proteome</keyword>
<keyword evidence="11" id="KW-0133">Cell shape</keyword>
<proteinExistence type="inferred from homology"/>
<keyword evidence="12" id="KW-0573">Peptidoglycan synthesis</keyword>
<evidence type="ECO:0000256" key="3">
    <source>
        <dbReference type="ARBA" id="ARBA00007090"/>
    </source>
</evidence>
<keyword evidence="19" id="KW-0812">Transmembrane</keyword>
<keyword evidence="14" id="KW-0511">Multifunctional enzyme</keyword>
<dbReference type="Gene3D" id="1.10.3810.10">
    <property type="entry name" value="Biosynthetic peptidoglycan transglycosylase-like"/>
    <property type="match status" value="1"/>
</dbReference>
<evidence type="ECO:0000256" key="19">
    <source>
        <dbReference type="SAM" id="Phobius"/>
    </source>
</evidence>
<evidence type="ECO:0000256" key="8">
    <source>
        <dbReference type="ARBA" id="ARBA00022676"/>
    </source>
</evidence>
<keyword evidence="6" id="KW-0121">Carboxypeptidase</keyword>
<evidence type="ECO:0000256" key="14">
    <source>
        <dbReference type="ARBA" id="ARBA00023268"/>
    </source>
</evidence>
<keyword evidence="5" id="KW-1003">Cell membrane</keyword>